<dbReference type="InterPro" id="IPR001680">
    <property type="entry name" value="WD40_rpt"/>
</dbReference>
<evidence type="ECO:0000256" key="2">
    <source>
        <dbReference type="ARBA" id="ARBA00009358"/>
    </source>
</evidence>
<dbReference type="InterPro" id="IPR015943">
    <property type="entry name" value="WD40/YVTN_repeat-like_dom_sf"/>
</dbReference>
<feature type="repeat" description="WD" evidence="12">
    <location>
        <begin position="272"/>
        <end position="314"/>
    </location>
</feature>
<feature type="compositionally biased region" description="Basic residues" evidence="13">
    <location>
        <begin position="507"/>
        <end position="518"/>
    </location>
</feature>
<evidence type="ECO:0000259" key="14">
    <source>
        <dbReference type="Pfam" id="PF12931"/>
    </source>
</evidence>
<evidence type="ECO:0000313" key="15">
    <source>
        <dbReference type="EMBL" id="PVZ98791.1"/>
    </source>
</evidence>
<dbReference type="Pfam" id="PF00400">
    <property type="entry name" value="WD40"/>
    <property type="match status" value="2"/>
</dbReference>
<dbReference type="Gene3D" id="1.20.940.10">
    <property type="entry name" value="Functional domain of the splicing factor Prp18"/>
    <property type="match status" value="1"/>
</dbReference>
<dbReference type="SUPFAM" id="SSF50978">
    <property type="entry name" value="WD40 repeat-like"/>
    <property type="match status" value="1"/>
</dbReference>
<evidence type="ECO:0000256" key="12">
    <source>
        <dbReference type="PROSITE-ProRule" id="PRU00221"/>
    </source>
</evidence>
<dbReference type="PANTHER" id="PTHR13923:SF11">
    <property type="entry name" value="SECRETORY 31, ISOFORM D"/>
    <property type="match status" value="1"/>
</dbReference>
<evidence type="ECO:0000256" key="3">
    <source>
        <dbReference type="ARBA" id="ARBA00013507"/>
    </source>
</evidence>
<feature type="compositionally biased region" description="Polar residues" evidence="13">
    <location>
        <begin position="954"/>
        <end position="994"/>
    </location>
</feature>
<feature type="repeat" description="WD" evidence="12">
    <location>
        <begin position="118"/>
        <end position="152"/>
    </location>
</feature>
<comment type="function">
    <text evidence="11">Component of the coat protein complex II (COPII) which promotes the formation of transport vesicles from the endoplasmic reticulum (ER). The coat has two main functions, the physical deformation of the endoplasmic reticulum membrane into vesicles and the selection of cargo molecules.</text>
</comment>
<evidence type="ECO:0000256" key="9">
    <source>
        <dbReference type="ARBA" id="ARBA00022892"/>
    </source>
</evidence>
<keyword evidence="16" id="KW-1185">Reference proteome</keyword>
<keyword evidence="6 12" id="KW-0853">WD repeat</keyword>
<proteinExistence type="inferred from homology"/>
<name>A0A2U1J148_SMIAN</name>
<evidence type="ECO:0000256" key="1">
    <source>
        <dbReference type="ARBA" id="ARBA00004240"/>
    </source>
</evidence>
<dbReference type="GO" id="GO:0005198">
    <property type="term" value="F:structural molecule activity"/>
    <property type="evidence" value="ECO:0007669"/>
    <property type="project" value="TreeGrafter"/>
</dbReference>
<feature type="compositionally biased region" description="Basic and acidic residues" evidence="13">
    <location>
        <begin position="539"/>
        <end position="548"/>
    </location>
</feature>
<dbReference type="Proteomes" id="UP000245591">
    <property type="component" value="Unassembled WGS sequence"/>
</dbReference>
<evidence type="ECO:0000256" key="7">
    <source>
        <dbReference type="ARBA" id="ARBA00022737"/>
    </source>
</evidence>
<comment type="similarity">
    <text evidence="2">Belongs to the WD repeat SEC31 family.</text>
</comment>
<dbReference type="Gene3D" id="2.130.10.10">
    <property type="entry name" value="YVTN repeat-like/Quinoprotein amine dehydrogenase"/>
    <property type="match status" value="1"/>
</dbReference>
<feature type="region of interest" description="Disordered" evidence="13">
    <location>
        <begin position="498"/>
        <end position="553"/>
    </location>
</feature>
<dbReference type="SMART" id="SM00320">
    <property type="entry name" value="WD40"/>
    <property type="match status" value="5"/>
</dbReference>
<sequence length="1326" mass="145351">MVYASMNSTAVPAWSPYAEKSYIATGTVAGAMDATFSNNSTLEILELLGNDPQKSNIISLGKSSASGRFHRLAWSSKLDNHDLGLLVGGLENGEINVWDPSKIIDPAQSSNVEPIYKSSIHTGGVCGLQFNPFQNSLMASGAGNGEVLIWDVVNDFKSYSPGSRSTRIESVTDLSWNNQVQHILATSSNTGATVVWDLRNRREVITLSYAGGVAMGMDVSHSMGLGGGRAGVSSVKWHPNSPTQLVTALNDDNSPAILLWDLRNAGTPSQIFQGHTKGILSLSWCLKDSDLLLSSGRDNRTICWNASSGEIISELPVTSNWIFDVQWNQSNPNLISTASFEGKVNVYQIQSSHKETNETEYVEDPFDINANLSSKQSLVLKNPPKWLARPCGATFGFGNKLYSFNSTSTNVKVYQVVSDQKLAERAKELEAKLQGGDVEKLCLERMEAATDKLEIDEWKTLAMLFQPNARDKLIEMLKFDKKTLHERIGKLISKKQNEANVEEVQTKKSKKKGGKDKKKVVDEPVLEKEQTNQPENEDESKPATEEHVPFAADGGDSSDFFNQAIGTNSEPSKDADVDNIANTISDLGIDSKKQEIIEFIGSFSIAKKEPEEDYLIAQSLMLGNIEDAVDLCIECDRFADALILASCSGSELVEKTQKAYFAKHANSASYTRLLYSVYSNDLSDAVRNSDVSEWPEVLALLCTYAQDTQFSHYCGQLGLRLESAFAKADDQNLMWGALLCYLISGNLGKISLIWIKRHQKEDPQTKKLSSPSKLKTKNSLHSFIEKISVLRAAIDYEDPNIGQENASLGPQQFLLGALYDNYVDYAEFLISQGLLMMGAEFLNRVPDNYQSKDIIGNDRVANLKYLLYMAGVSWENTPAPQPSYTLEPIGADLAPKKVSTNVAPTKTEPVYQRKQSIPEYPHQAPLNPYTQQYASQTTYKDPYKNYNPNPVLPTLQSPHIPPNQQYSGYPNQQQISPPNLQPGYSNQPSYNSAMYPQPPPDVGPTTSNLPPSANPLIPPPRPVNPLSVPTGATPPPTKEKAAWNDPPILSKLQKRSNLSNIPKPPVISNPFPQGRNTPPPSTLGNVSGFADSNVAKIPPPPTQSKLPYGAPHNQPAMASQFAQTPVYGYQQQQPISGQPNSFAPQGYMPTQQEPVHSPPQNIPARGQVVPPPQPVHRAMGAATGPISPGSPKQASFGGKASAVQQGYPPGDRTHIPNHWKPVYTKLSASLEKCNKFAVASQKRVVDDCSKRLSALFDLMNNENVSKYSGPDSNILKLFTQLNNSIDTRNYHLASSDVTEIMALESSLTSSMLGIKRMIDILKSLPV</sequence>
<dbReference type="InterPro" id="IPR036322">
    <property type="entry name" value="WD40_repeat_dom_sf"/>
</dbReference>
<dbReference type="InterPro" id="IPR040251">
    <property type="entry name" value="SEC31-like"/>
</dbReference>
<dbReference type="InterPro" id="IPR024298">
    <property type="entry name" value="Sec16_Sec23-bd"/>
</dbReference>
<feature type="compositionally biased region" description="Pro residues" evidence="13">
    <location>
        <begin position="1012"/>
        <end position="1023"/>
    </location>
</feature>
<keyword evidence="7" id="KW-0677">Repeat</keyword>
<dbReference type="GO" id="GO:0007029">
    <property type="term" value="P:endoplasmic reticulum organization"/>
    <property type="evidence" value="ECO:0007669"/>
    <property type="project" value="TreeGrafter"/>
</dbReference>
<feature type="region of interest" description="Disordered" evidence="13">
    <location>
        <begin position="939"/>
        <end position="1096"/>
    </location>
</feature>
<evidence type="ECO:0000256" key="6">
    <source>
        <dbReference type="ARBA" id="ARBA00022574"/>
    </source>
</evidence>
<keyword evidence="9" id="KW-0931">ER-Golgi transport</keyword>
<keyword evidence="10" id="KW-0653">Protein transport</keyword>
<evidence type="ECO:0000256" key="11">
    <source>
        <dbReference type="ARBA" id="ARBA00025471"/>
    </source>
</evidence>
<feature type="domain" description="Sec16 Sec23-binding" evidence="14">
    <location>
        <begin position="616"/>
        <end position="687"/>
    </location>
</feature>
<dbReference type="GO" id="GO:0015031">
    <property type="term" value="P:protein transport"/>
    <property type="evidence" value="ECO:0007669"/>
    <property type="project" value="UniProtKB-KW"/>
</dbReference>
<dbReference type="Gene3D" id="1.25.40.1030">
    <property type="match status" value="1"/>
</dbReference>
<dbReference type="Pfam" id="PF12931">
    <property type="entry name" value="TPR_Sec16"/>
    <property type="match status" value="1"/>
</dbReference>
<dbReference type="PANTHER" id="PTHR13923">
    <property type="entry name" value="SEC31-RELATED PROTEIN"/>
    <property type="match status" value="1"/>
</dbReference>
<gene>
    <name evidence="15" type="ORF">BB558_005201</name>
</gene>
<feature type="region of interest" description="Disordered" evidence="13">
    <location>
        <begin position="900"/>
        <end position="927"/>
    </location>
</feature>
<dbReference type="GO" id="GO:0030127">
    <property type="term" value="C:COPII vesicle coat"/>
    <property type="evidence" value="ECO:0007669"/>
    <property type="project" value="TreeGrafter"/>
</dbReference>
<dbReference type="GO" id="GO:0070971">
    <property type="term" value="C:endoplasmic reticulum exit site"/>
    <property type="evidence" value="ECO:0007669"/>
    <property type="project" value="TreeGrafter"/>
</dbReference>
<comment type="subcellular location">
    <subcellularLocation>
        <location evidence="1">Endoplasmic reticulum</location>
    </subcellularLocation>
</comment>
<evidence type="ECO:0000313" key="16">
    <source>
        <dbReference type="Proteomes" id="UP000245591"/>
    </source>
</evidence>
<dbReference type="GO" id="GO:0090110">
    <property type="term" value="P:COPII-coated vesicle cargo loading"/>
    <property type="evidence" value="ECO:0007669"/>
    <property type="project" value="TreeGrafter"/>
</dbReference>
<dbReference type="EMBL" id="MBFU01000509">
    <property type="protein sequence ID" value="PVZ98791.1"/>
    <property type="molecule type" value="Genomic_DNA"/>
</dbReference>
<reference evidence="15 16" key="1">
    <citation type="journal article" date="2018" name="MBio">
        <title>Comparative Genomics Reveals the Core Gene Toolbox for the Fungus-Insect Symbiosis.</title>
        <authorList>
            <person name="Wang Y."/>
            <person name="Stata M."/>
            <person name="Wang W."/>
            <person name="Stajich J.E."/>
            <person name="White M.M."/>
            <person name="Moncalvo J.M."/>
        </authorList>
    </citation>
    <scope>NUCLEOTIDE SEQUENCE [LARGE SCALE GENOMIC DNA]</scope>
    <source>
        <strain evidence="15 16">AUS-126-30</strain>
    </source>
</reference>
<feature type="compositionally biased region" description="Basic and acidic residues" evidence="13">
    <location>
        <begin position="519"/>
        <end position="530"/>
    </location>
</feature>
<dbReference type="InterPro" id="IPR019775">
    <property type="entry name" value="WD40_repeat_CS"/>
</dbReference>
<organism evidence="15 16">
    <name type="scientific">Smittium angustum</name>
    <dbReference type="NCBI Taxonomy" id="133377"/>
    <lineage>
        <taxon>Eukaryota</taxon>
        <taxon>Fungi</taxon>
        <taxon>Fungi incertae sedis</taxon>
        <taxon>Zoopagomycota</taxon>
        <taxon>Kickxellomycotina</taxon>
        <taxon>Harpellomycetes</taxon>
        <taxon>Harpellales</taxon>
        <taxon>Legeriomycetaceae</taxon>
        <taxon>Smittium</taxon>
    </lineage>
</organism>
<accession>A0A2U1J148</accession>
<dbReference type="PROSITE" id="PS50082">
    <property type="entry name" value="WD_REPEATS_2"/>
    <property type="match status" value="2"/>
</dbReference>
<keyword evidence="8" id="KW-0256">Endoplasmic reticulum</keyword>
<comment type="caution">
    <text evidence="15">The sequence shown here is derived from an EMBL/GenBank/DDBJ whole genome shotgun (WGS) entry which is preliminary data.</text>
</comment>
<evidence type="ECO:0000256" key="10">
    <source>
        <dbReference type="ARBA" id="ARBA00022927"/>
    </source>
</evidence>
<protein>
    <recommendedName>
        <fullName evidence="4">Protein transport protein SEC31</fullName>
    </recommendedName>
    <alternativeName>
        <fullName evidence="3">Protein transport protein sec31</fullName>
    </alternativeName>
</protein>
<evidence type="ECO:0000256" key="4">
    <source>
        <dbReference type="ARBA" id="ARBA00021236"/>
    </source>
</evidence>
<evidence type="ECO:0000256" key="5">
    <source>
        <dbReference type="ARBA" id="ARBA00022448"/>
    </source>
</evidence>
<keyword evidence="5" id="KW-0813">Transport</keyword>
<evidence type="ECO:0000256" key="13">
    <source>
        <dbReference type="SAM" id="MobiDB-lite"/>
    </source>
</evidence>
<evidence type="ECO:0000256" key="8">
    <source>
        <dbReference type="ARBA" id="ARBA00022824"/>
    </source>
</evidence>
<dbReference type="PROSITE" id="PS00678">
    <property type="entry name" value="WD_REPEATS_1"/>
    <property type="match status" value="1"/>
</dbReference>